<gene>
    <name evidence="5" type="ORF">SAMN06295945_0933</name>
</gene>
<dbReference type="InterPro" id="IPR029055">
    <property type="entry name" value="Ntn_hydrolases_N"/>
</dbReference>
<evidence type="ECO:0000256" key="3">
    <source>
        <dbReference type="SAM" id="SignalP"/>
    </source>
</evidence>
<evidence type="ECO:0000256" key="2">
    <source>
        <dbReference type="ARBA" id="ARBA00022801"/>
    </source>
</evidence>
<organism evidence="5 6">
    <name type="scientific">Polynucleobacter meluiroseus</name>
    <dbReference type="NCBI Taxonomy" id="1938814"/>
    <lineage>
        <taxon>Bacteria</taxon>
        <taxon>Pseudomonadati</taxon>
        <taxon>Pseudomonadota</taxon>
        <taxon>Betaproteobacteria</taxon>
        <taxon>Burkholderiales</taxon>
        <taxon>Burkholderiaceae</taxon>
        <taxon>Polynucleobacter</taxon>
    </lineage>
</organism>
<feature type="signal peptide" evidence="3">
    <location>
        <begin position="1"/>
        <end position="23"/>
    </location>
</feature>
<dbReference type="GO" id="GO:0016787">
    <property type="term" value="F:hydrolase activity"/>
    <property type="evidence" value="ECO:0007669"/>
    <property type="project" value="UniProtKB-KW"/>
</dbReference>
<dbReference type="RefSeq" id="WP_165766408.1">
    <property type="nucleotide sequence ID" value="NZ_OANS01000002.1"/>
</dbReference>
<name>A0A240DZJ7_9BURK</name>
<dbReference type="Gene3D" id="3.60.60.10">
    <property type="entry name" value="Penicillin V Acylase, Chain A"/>
    <property type="match status" value="1"/>
</dbReference>
<evidence type="ECO:0000313" key="5">
    <source>
        <dbReference type="EMBL" id="SNX28598.1"/>
    </source>
</evidence>
<proteinExistence type="inferred from homology"/>
<accession>A0A240DZJ7</accession>
<dbReference type="SUPFAM" id="SSF56235">
    <property type="entry name" value="N-terminal nucleophile aminohydrolases (Ntn hydrolases)"/>
    <property type="match status" value="1"/>
</dbReference>
<reference evidence="6" key="1">
    <citation type="submission" date="2017-08" db="EMBL/GenBank/DDBJ databases">
        <authorList>
            <person name="Varghese N."/>
            <person name="Submissions S."/>
        </authorList>
    </citation>
    <scope>NUCLEOTIDE SEQUENCE [LARGE SCALE GENOMIC DNA]</scope>
    <source>
        <strain evidence="6">AP-Melu-1000-B4</strain>
    </source>
</reference>
<dbReference type="PROSITE" id="PS51257">
    <property type="entry name" value="PROKAR_LIPOPROTEIN"/>
    <property type="match status" value="1"/>
</dbReference>
<dbReference type="CDD" id="cd00542">
    <property type="entry name" value="Ntn_PVA"/>
    <property type="match status" value="1"/>
</dbReference>
<evidence type="ECO:0000259" key="4">
    <source>
        <dbReference type="Pfam" id="PF02275"/>
    </source>
</evidence>
<feature type="domain" description="Choloylglycine hydrolase/NAAA C-terminal" evidence="4">
    <location>
        <begin position="24"/>
        <end position="353"/>
    </location>
</feature>
<dbReference type="Proteomes" id="UP000218069">
    <property type="component" value="Unassembled WGS sequence"/>
</dbReference>
<dbReference type="AlphaFoldDB" id="A0A240DZJ7"/>
<keyword evidence="3" id="KW-0732">Signal</keyword>
<dbReference type="PANTHER" id="PTHR35527:SF2">
    <property type="entry name" value="HYDROLASE"/>
    <property type="match status" value="1"/>
</dbReference>
<protein>
    <submittedName>
        <fullName evidence="5">Choloylglycine hydrolase</fullName>
    </submittedName>
</protein>
<dbReference type="InterPro" id="IPR052193">
    <property type="entry name" value="Peptidase_C59"/>
</dbReference>
<evidence type="ECO:0000313" key="6">
    <source>
        <dbReference type="Proteomes" id="UP000218069"/>
    </source>
</evidence>
<comment type="similarity">
    <text evidence="1">Belongs to the peptidase C59 family.</text>
</comment>
<keyword evidence="6" id="KW-1185">Reference proteome</keyword>
<keyword evidence="2 5" id="KW-0378">Hydrolase</keyword>
<dbReference type="Pfam" id="PF02275">
    <property type="entry name" value="CBAH"/>
    <property type="match status" value="1"/>
</dbReference>
<evidence type="ECO:0000256" key="1">
    <source>
        <dbReference type="ARBA" id="ARBA00006625"/>
    </source>
</evidence>
<sequence>MIKKVLAASLSFAFLTAPVASQACTSFLLKGNDGGFVYGRTMEFGLPLNSKLAVIPRNYQALGIGTDSKPGSGLNWTTKYAVVGMNALGLPVFVDGMNEKGLVGGLLNAPNTADYQKVAPADSSNSIASVQMLTYALTNFATIEEVKAGFQKIKVNRSIIPAYHNQSAPVRMTLHDAKGKSLVIEYLNGELVATDNPTTVETNDPAFSNQLNNIGNYANLSPVEKPALVINGVSYVPPSSGSGLHGLPGDYLSPSRFIRALFLSKSAPTNLSSDQQTNTAWHILGSFDIPPGAISLPATNAYGGGAGGVEITEWSIVADNKNMMYYVKMFANTNVQAFDFKKVDVNAKEIKVYDLDRPQTYIQIN</sequence>
<dbReference type="InterPro" id="IPR029132">
    <property type="entry name" value="CBAH/NAAA_C"/>
</dbReference>
<dbReference type="PANTHER" id="PTHR35527">
    <property type="entry name" value="CHOLOYLGLYCINE HYDROLASE"/>
    <property type="match status" value="1"/>
</dbReference>
<dbReference type="EMBL" id="OANS01000002">
    <property type="protein sequence ID" value="SNX28598.1"/>
    <property type="molecule type" value="Genomic_DNA"/>
</dbReference>
<feature type="chain" id="PRO_5012467172" evidence="3">
    <location>
        <begin position="24"/>
        <end position="365"/>
    </location>
</feature>